<gene>
    <name evidence="2" type="ORF">LCGC14_1030840</name>
</gene>
<dbReference type="AlphaFoldDB" id="A0A0F9MUM5"/>
<feature type="region of interest" description="Disordered" evidence="1">
    <location>
        <begin position="397"/>
        <end position="421"/>
    </location>
</feature>
<proteinExistence type="predicted"/>
<evidence type="ECO:0000313" key="2">
    <source>
        <dbReference type="EMBL" id="KKN11010.1"/>
    </source>
</evidence>
<sequence>MSYAVITFADPDNNSYKVKIPGISEDFTFPAQHITYRDLRIGQTVELIDINNWPPYKASQIGNLRVRERENLPSLARWFPASEMKAASHLSNLAYGFIYSSERNPRWQLECPLYRKGIVQIIHDGVYMTVAVELGGFTPDTRCATEYYSCGTGVFAVGDNVVVKFKNNALTQPTVIGFWDDPEDCVFENWSGGQVQELCYNRRWDFNQRFPGAASYTNQSCDSSGMGYYIDGSEELSLHVYGRPQVGFQVMSLGFLAWYAQNPVSLAWEYDRTYPGEAYLEFRFPTLYLWDSDVGRPDSYVQLTILKWDPETEQGGDEWTDFVILAHEDATQEAVDFWGNDVRELYDIDGVWKLDLRDYGWEKGDRIAGVSIDFEVAPDEHLFYNCDYIDIYPVEVSSSSSSSSKSSSSLSLSSSSSSSSA</sequence>
<protein>
    <submittedName>
        <fullName evidence="2">Uncharacterized protein</fullName>
    </submittedName>
</protein>
<accession>A0A0F9MUM5</accession>
<organism evidence="2">
    <name type="scientific">marine sediment metagenome</name>
    <dbReference type="NCBI Taxonomy" id="412755"/>
    <lineage>
        <taxon>unclassified sequences</taxon>
        <taxon>metagenomes</taxon>
        <taxon>ecological metagenomes</taxon>
    </lineage>
</organism>
<name>A0A0F9MUM5_9ZZZZ</name>
<comment type="caution">
    <text evidence="2">The sequence shown here is derived from an EMBL/GenBank/DDBJ whole genome shotgun (WGS) entry which is preliminary data.</text>
</comment>
<dbReference type="EMBL" id="LAZR01004183">
    <property type="protein sequence ID" value="KKN11010.1"/>
    <property type="molecule type" value="Genomic_DNA"/>
</dbReference>
<reference evidence="2" key="1">
    <citation type="journal article" date="2015" name="Nature">
        <title>Complex archaea that bridge the gap between prokaryotes and eukaryotes.</title>
        <authorList>
            <person name="Spang A."/>
            <person name="Saw J.H."/>
            <person name="Jorgensen S.L."/>
            <person name="Zaremba-Niedzwiedzka K."/>
            <person name="Martijn J."/>
            <person name="Lind A.E."/>
            <person name="van Eijk R."/>
            <person name="Schleper C."/>
            <person name="Guy L."/>
            <person name="Ettema T.J."/>
        </authorList>
    </citation>
    <scope>NUCLEOTIDE SEQUENCE</scope>
</reference>
<evidence type="ECO:0000256" key="1">
    <source>
        <dbReference type="SAM" id="MobiDB-lite"/>
    </source>
</evidence>